<dbReference type="InterPro" id="IPR014752">
    <property type="entry name" value="Arrestin-like_C"/>
</dbReference>
<keyword evidence="2" id="KW-1185">Reference proteome</keyword>
<dbReference type="OrthoDB" id="3903435at2759"/>
<dbReference type="Proteomes" id="UP000027730">
    <property type="component" value="Unassembled WGS sequence"/>
</dbReference>
<reference evidence="1 2" key="1">
    <citation type="journal article" date="2014" name="BMC Genomics">
        <title>Genome sequencing of four Aureobasidium pullulans varieties: biotechnological potential, stress tolerance, and description of new species.</title>
        <authorList>
            <person name="Gostin Ar C."/>
            <person name="Ohm R.A."/>
            <person name="Kogej T."/>
            <person name="Sonjak S."/>
            <person name="Turk M."/>
            <person name="Zajc J."/>
            <person name="Zalar P."/>
            <person name="Grube M."/>
            <person name="Sun H."/>
            <person name="Han J."/>
            <person name="Sharma A."/>
            <person name="Chiniquy J."/>
            <person name="Ngan C.Y."/>
            <person name="Lipzen A."/>
            <person name="Barry K."/>
            <person name="Grigoriev I.V."/>
            <person name="Gunde-Cimerman N."/>
        </authorList>
    </citation>
    <scope>NUCLEOTIDE SEQUENCE [LARGE SCALE GENOMIC DNA]</scope>
    <source>
        <strain evidence="1 2">CBS 147.97</strain>
    </source>
</reference>
<dbReference type="RefSeq" id="XP_013424456.1">
    <property type="nucleotide sequence ID" value="XM_013569002.1"/>
</dbReference>
<dbReference type="GeneID" id="25417415"/>
<accession>A0A074WBA2</accession>
<evidence type="ECO:0008006" key="3">
    <source>
        <dbReference type="Google" id="ProtNLM"/>
    </source>
</evidence>
<evidence type="ECO:0000313" key="1">
    <source>
        <dbReference type="EMBL" id="KEQ70223.1"/>
    </source>
</evidence>
<organism evidence="1 2">
    <name type="scientific">Aureobasidium namibiae CBS 147.97</name>
    <dbReference type="NCBI Taxonomy" id="1043004"/>
    <lineage>
        <taxon>Eukaryota</taxon>
        <taxon>Fungi</taxon>
        <taxon>Dikarya</taxon>
        <taxon>Ascomycota</taxon>
        <taxon>Pezizomycotina</taxon>
        <taxon>Dothideomycetes</taxon>
        <taxon>Dothideomycetidae</taxon>
        <taxon>Dothideales</taxon>
        <taxon>Saccotheciaceae</taxon>
        <taxon>Aureobasidium</taxon>
    </lineage>
</organism>
<proteinExistence type="predicted"/>
<dbReference type="HOGENOM" id="CLU_050867_0_0_1"/>
<sequence>MTKNPAQDYLRILLDGEGHGYPQQPQYHKPGQTIKGTAVYSPPTEVKVHTMTILFKATLYNELKDSGQASYGCVRTGNQSLFRYEKTILQGPHKVSPKPHEWAFEFEVPEKIKVPFVADLQPVPPSWNVVSLARVVYELKLCVNPHRNTNTMQIERDIRVWPFEHTELPLPTLETQLLMEPTVEVQRTIYATQRRRSSTLSLTGLSRRRSSTVTVPTLTPVSPTTTTSSNALSGPSLAICMPSSLGAWQRFDISLICHNTNNTSTSTAPIYTLQTCELALKAQVSFTTARPTPTNTSDPKPPAIPIAKFRLLGKGLQLPCTATPVTVKRDMALIDMTRGDASLLVPDFGIGAFKLEYIMEASVQVLDVATGAILERKAEMGLKVLPGGLAEYRRSEDEDAPPGFHEVVGPPDYEDADAGIWAEMHRTPAYTVAV</sequence>
<protein>
    <recommendedName>
        <fullName evidence="3">Arrestin-like N-terminal domain-containing protein</fullName>
    </recommendedName>
</protein>
<gene>
    <name evidence="1" type="ORF">M436DRAFT_84817</name>
</gene>
<dbReference type="Gene3D" id="2.60.40.640">
    <property type="match status" value="1"/>
</dbReference>
<name>A0A074WBA2_9PEZI</name>
<evidence type="ECO:0000313" key="2">
    <source>
        <dbReference type="Proteomes" id="UP000027730"/>
    </source>
</evidence>
<dbReference type="EMBL" id="KL584718">
    <property type="protein sequence ID" value="KEQ70223.1"/>
    <property type="molecule type" value="Genomic_DNA"/>
</dbReference>
<dbReference type="AlphaFoldDB" id="A0A074WBA2"/>